<name>A0AA38HIV8_9CUCU</name>
<dbReference type="AlphaFoldDB" id="A0AA38HIV8"/>
<protein>
    <submittedName>
        <fullName evidence="1">Uncharacterized protein</fullName>
    </submittedName>
</protein>
<organism evidence="1 2">
    <name type="scientific">Zophobas morio</name>
    <dbReference type="NCBI Taxonomy" id="2755281"/>
    <lineage>
        <taxon>Eukaryota</taxon>
        <taxon>Metazoa</taxon>
        <taxon>Ecdysozoa</taxon>
        <taxon>Arthropoda</taxon>
        <taxon>Hexapoda</taxon>
        <taxon>Insecta</taxon>
        <taxon>Pterygota</taxon>
        <taxon>Neoptera</taxon>
        <taxon>Endopterygota</taxon>
        <taxon>Coleoptera</taxon>
        <taxon>Polyphaga</taxon>
        <taxon>Cucujiformia</taxon>
        <taxon>Tenebrionidae</taxon>
        <taxon>Zophobas</taxon>
    </lineage>
</organism>
<reference evidence="1" key="1">
    <citation type="journal article" date="2023" name="G3 (Bethesda)">
        <title>Whole genome assemblies of Zophobas morio and Tenebrio molitor.</title>
        <authorList>
            <person name="Kaur S."/>
            <person name="Stinson S.A."/>
            <person name="diCenzo G.C."/>
        </authorList>
    </citation>
    <scope>NUCLEOTIDE SEQUENCE</scope>
    <source>
        <strain evidence="1">QUZm001</strain>
    </source>
</reference>
<gene>
    <name evidence="1" type="ORF">Zmor_022102</name>
</gene>
<dbReference type="Proteomes" id="UP001168821">
    <property type="component" value="Unassembled WGS sequence"/>
</dbReference>
<proteinExistence type="predicted"/>
<comment type="caution">
    <text evidence="1">The sequence shown here is derived from an EMBL/GenBank/DDBJ whole genome shotgun (WGS) entry which is preliminary data.</text>
</comment>
<evidence type="ECO:0000313" key="2">
    <source>
        <dbReference type="Proteomes" id="UP001168821"/>
    </source>
</evidence>
<accession>A0AA38HIV8</accession>
<sequence length="99" mass="10675">MFTEVRDSGMISEENMNGLKEKLGLSEEGVDFVAGDHTYESFGSLNTRDAAELNRLGTAEEITSLNIIATQLRQSNASVIKTLGEALGISPKVLTDTPE</sequence>
<keyword evidence="2" id="KW-1185">Reference proteome</keyword>
<evidence type="ECO:0000313" key="1">
    <source>
        <dbReference type="EMBL" id="KAJ3632099.1"/>
    </source>
</evidence>
<dbReference type="EMBL" id="JALNTZ010000668">
    <property type="protein sequence ID" value="KAJ3632099.1"/>
    <property type="molecule type" value="Genomic_DNA"/>
</dbReference>